<keyword evidence="1" id="KW-0175">Coiled coil</keyword>
<organism evidence="3 4">
    <name type="scientific">Panicum virgatum</name>
    <name type="common">Blackwell switchgrass</name>
    <dbReference type="NCBI Taxonomy" id="38727"/>
    <lineage>
        <taxon>Eukaryota</taxon>
        <taxon>Viridiplantae</taxon>
        <taxon>Streptophyta</taxon>
        <taxon>Embryophyta</taxon>
        <taxon>Tracheophyta</taxon>
        <taxon>Spermatophyta</taxon>
        <taxon>Magnoliopsida</taxon>
        <taxon>Liliopsida</taxon>
        <taxon>Poales</taxon>
        <taxon>Poaceae</taxon>
        <taxon>PACMAD clade</taxon>
        <taxon>Panicoideae</taxon>
        <taxon>Panicodae</taxon>
        <taxon>Paniceae</taxon>
        <taxon>Panicinae</taxon>
        <taxon>Panicum</taxon>
        <taxon>Panicum sect. Hiantes</taxon>
    </lineage>
</organism>
<gene>
    <name evidence="3" type="ORF">PVAP13_3NG182963</name>
</gene>
<proteinExistence type="predicted"/>
<reference evidence="3" key="1">
    <citation type="submission" date="2020-05" db="EMBL/GenBank/DDBJ databases">
        <title>WGS assembly of Panicum virgatum.</title>
        <authorList>
            <person name="Lovell J.T."/>
            <person name="Jenkins J."/>
            <person name="Shu S."/>
            <person name="Juenger T.E."/>
            <person name="Schmutz J."/>
        </authorList>
    </citation>
    <scope>NUCLEOTIDE SEQUENCE</scope>
    <source>
        <strain evidence="3">AP13</strain>
    </source>
</reference>
<dbReference type="AlphaFoldDB" id="A0A8T0UFK9"/>
<feature type="coiled-coil region" evidence="1">
    <location>
        <begin position="247"/>
        <end position="274"/>
    </location>
</feature>
<accession>A0A8T0UFK9</accession>
<name>A0A8T0UFK9_PANVG</name>
<comment type="caution">
    <text evidence="3">The sequence shown here is derived from an EMBL/GenBank/DDBJ whole genome shotgun (WGS) entry which is preliminary data.</text>
</comment>
<evidence type="ECO:0000256" key="2">
    <source>
        <dbReference type="SAM" id="MobiDB-lite"/>
    </source>
</evidence>
<evidence type="ECO:0000313" key="4">
    <source>
        <dbReference type="Proteomes" id="UP000823388"/>
    </source>
</evidence>
<feature type="region of interest" description="Disordered" evidence="2">
    <location>
        <begin position="118"/>
        <end position="137"/>
    </location>
</feature>
<dbReference type="EMBL" id="CM029042">
    <property type="protein sequence ID" value="KAG2621370.1"/>
    <property type="molecule type" value="Genomic_DNA"/>
</dbReference>
<protein>
    <submittedName>
        <fullName evidence="3">Uncharacterized protein</fullName>
    </submittedName>
</protein>
<keyword evidence="4" id="KW-1185">Reference proteome</keyword>
<evidence type="ECO:0000313" key="3">
    <source>
        <dbReference type="EMBL" id="KAG2621370.1"/>
    </source>
</evidence>
<feature type="compositionally biased region" description="Low complexity" evidence="2">
    <location>
        <begin position="118"/>
        <end position="131"/>
    </location>
</feature>
<dbReference type="PROSITE" id="PS51257">
    <property type="entry name" value="PROKAR_LIPOPROTEIN"/>
    <property type="match status" value="1"/>
</dbReference>
<dbReference type="Proteomes" id="UP000823388">
    <property type="component" value="Chromosome 3N"/>
</dbReference>
<evidence type="ECO:0000256" key="1">
    <source>
        <dbReference type="SAM" id="Coils"/>
    </source>
</evidence>
<sequence>MAGRRPPAPPLPSLSSIPPLSSFPSAPCTTWAAACAPCAAWTAAAPSSVPEHRGPLPAPAAAAAAAGVRTGGAGGVAGAGAPDPPAAAAEAAAAAGVRSGAAGADPAAAATAAGVPAGAAGAGGAARTPSSAPAPPLDVRGPCLPLLPPLLRTFAAADGTPLLGMEFKGEQSSSTPLLHAAGTPSGALPGQRGGLLAEPQLLHLGLVQPKWAAGPASGLQQQLVGLPACEPARPRMQAAAAGVPAAAARLAATLRDLEAKLVEAKLVEAKLARAHAA</sequence>